<accession>A0A2P6Q789</accession>
<reference evidence="1 2" key="1">
    <citation type="journal article" date="2018" name="Nat. Genet.">
        <title>The Rosa genome provides new insights in the design of modern roses.</title>
        <authorList>
            <person name="Bendahmane M."/>
        </authorList>
    </citation>
    <scope>NUCLEOTIDE SEQUENCE [LARGE SCALE GENOMIC DNA]</scope>
    <source>
        <strain evidence="2">cv. Old Blush</strain>
    </source>
</reference>
<dbReference type="Gramene" id="PRQ30024">
    <property type="protein sequence ID" value="PRQ30024"/>
    <property type="gene ID" value="RchiOBHm_Chr5g0020131"/>
</dbReference>
<evidence type="ECO:0000313" key="1">
    <source>
        <dbReference type="EMBL" id="PRQ30024.1"/>
    </source>
</evidence>
<dbReference type="Proteomes" id="UP000238479">
    <property type="component" value="Chromosome 5"/>
</dbReference>
<organism evidence="1 2">
    <name type="scientific">Rosa chinensis</name>
    <name type="common">China rose</name>
    <dbReference type="NCBI Taxonomy" id="74649"/>
    <lineage>
        <taxon>Eukaryota</taxon>
        <taxon>Viridiplantae</taxon>
        <taxon>Streptophyta</taxon>
        <taxon>Embryophyta</taxon>
        <taxon>Tracheophyta</taxon>
        <taxon>Spermatophyta</taxon>
        <taxon>Magnoliopsida</taxon>
        <taxon>eudicotyledons</taxon>
        <taxon>Gunneridae</taxon>
        <taxon>Pentapetalae</taxon>
        <taxon>rosids</taxon>
        <taxon>fabids</taxon>
        <taxon>Rosales</taxon>
        <taxon>Rosaceae</taxon>
        <taxon>Rosoideae</taxon>
        <taxon>Rosoideae incertae sedis</taxon>
        <taxon>Rosa</taxon>
    </lineage>
</organism>
<keyword evidence="2" id="KW-1185">Reference proteome</keyword>
<protein>
    <submittedName>
        <fullName evidence="1">Uncharacterized protein</fullName>
    </submittedName>
</protein>
<sequence>MMGKRMILNISVESLDGVSRIEPEGGWKNKSLKYHIRVSCTVCKIELFDLYNGNMVPLYLSAASWSRGLDGIGYHRPLTCPVCKGHGGLRILRRGGKPMVDEGEAMPVMEVQVVGNFRVHKDIKLFYFGWMCRKDDDDYDDDDGSGALFGPFHVDRKGNYAFKYIVNVDDDDDEEDEEVILQIKGLKGSLELTEWEEEVEGLKIKCMSRLDSDTDSTDSDE</sequence>
<gene>
    <name evidence="1" type="ORF">RchiOBHm_Chr5g0020131</name>
</gene>
<dbReference type="AlphaFoldDB" id="A0A2P6Q789"/>
<dbReference type="OrthoDB" id="1154138at2759"/>
<proteinExistence type="predicted"/>
<comment type="caution">
    <text evidence="1">The sequence shown here is derived from an EMBL/GenBank/DDBJ whole genome shotgun (WGS) entry which is preliminary data.</text>
</comment>
<dbReference type="EMBL" id="PDCK01000043">
    <property type="protein sequence ID" value="PRQ30024.1"/>
    <property type="molecule type" value="Genomic_DNA"/>
</dbReference>
<name>A0A2P6Q789_ROSCH</name>
<evidence type="ECO:0000313" key="2">
    <source>
        <dbReference type="Proteomes" id="UP000238479"/>
    </source>
</evidence>
<dbReference type="OMA" id="WICRKDD"/>